<evidence type="ECO:0000256" key="3">
    <source>
        <dbReference type="ARBA" id="ARBA00022729"/>
    </source>
</evidence>
<dbReference type="SUPFAM" id="SSF53850">
    <property type="entry name" value="Periplasmic binding protein-like II"/>
    <property type="match status" value="2"/>
</dbReference>
<sequence>MAGDSVGPGERGRLRRRSLLKRAGAAGVTGLAGCVRPNSVTADGPAEELIQEGFEAADVEPPFETTIAITQDEERNKFAQLLRSELNGTGFFDISITSQDFGSHVDMMFAAAEQNENAMFVSSWTGGWDPSNYVDMLFHSDDHTPDGSNVGHYTNETVDEYIDAGLTETDHEDRVEIYRNLQEELVADSPASFVRFREATHVWDDDVVGGWQTYPLRPGTYYAIYAPWAGVYTELEEGDEFVGDLGSDVTNYDPVTITGTVSSQATALLYEQLVGVDFDGEIQPMLATDWERIDDEQTDDEQVAGMTYRFSLREDVRFHNGERLTAAHVKGSLERYEGTPRENDVYDWYESSDAIDDETIEISCSREYGPFETALFNVSIVPMAVIDGEHDLESAPVGTGPYRLVEHESDGHWRMERFDDHWFQGSKAVPETAPIETVTLEIITEKSSRQGALEAGNIHFSYGVPSASIADFESDTAYGVGRHVGGGFDMVIYPTYHAPFSERSVRRGCNMLIPREQILENVYRGIGQLAYTPISPLLEEYASESFQETIADEYVRPN</sequence>
<reference evidence="5 6" key="1">
    <citation type="journal article" date="2019" name="Int. J. Syst. Evol. Microbiol.">
        <title>The Global Catalogue of Microorganisms (GCM) 10K type strain sequencing project: providing services to taxonomists for standard genome sequencing and annotation.</title>
        <authorList>
            <consortium name="The Broad Institute Genomics Platform"/>
            <consortium name="The Broad Institute Genome Sequencing Center for Infectious Disease"/>
            <person name="Wu L."/>
            <person name="Ma J."/>
        </authorList>
    </citation>
    <scope>NUCLEOTIDE SEQUENCE [LARGE SCALE GENOMIC DNA]</scope>
    <source>
        <strain evidence="5 6">LMG 29247</strain>
    </source>
</reference>
<evidence type="ECO:0000256" key="1">
    <source>
        <dbReference type="ARBA" id="ARBA00005695"/>
    </source>
</evidence>
<dbReference type="Pfam" id="PF00496">
    <property type="entry name" value="SBP_bac_5"/>
    <property type="match status" value="1"/>
</dbReference>
<dbReference type="EMBL" id="JBHSWV010000035">
    <property type="protein sequence ID" value="MFC6763998.1"/>
    <property type="molecule type" value="Genomic_DNA"/>
</dbReference>
<dbReference type="AlphaFoldDB" id="A0ABD5SKK6"/>
<keyword evidence="6" id="KW-1185">Reference proteome</keyword>
<dbReference type="Gene3D" id="3.10.105.10">
    <property type="entry name" value="Dipeptide-binding Protein, Domain 3"/>
    <property type="match status" value="2"/>
</dbReference>
<organism evidence="5 6">
    <name type="scientific">Natrinema soli</name>
    <dbReference type="NCBI Taxonomy" id="1930624"/>
    <lineage>
        <taxon>Archaea</taxon>
        <taxon>Methanobacteriati</taxon>
        <taxon>Methanobacteriota</taxon>
        <taxon>Stenosarchaea group</taxon>
        <taxon>Halobacteria</taxon>
        <taxon>Halobacteriales</taxon>
        <taxon>Natrialbaceae</taxon>
        <taxon>Natrinema</taxon>
    </lineage>
</organism>
<comment type="similarity">
    <text evidence="1">Belongs to the bacterial solute-binding protein 5 family.</text>
</comment>
<dbReference type="Proteomes" id="UP001596383">
    <property type="component" value="Unassembled WGS sequence"/>
</dbReference>
<feature type="domain" description="Solute-binding protein family 5" evidence="4">
    <location>
        <begin position="281"/>
        <end position="547"/>
    </location>
</feature>
<accession>A0ABD5SKK6</accession>
<keyword evidence="3" id="KW-0732">Signal</keyword>
<evidence type="ECO:0000313" key="5">
    <source>
        <dbReference type="EMBL" id="MFC6763998.1"/>
    </source>
</evidence>
<dbReference type="Gene3D" id="3.40.190.10">
    <property type="entry name" value="Periplasmic binding protein-like II"/>
    <property type="match status" value="2"/>
</dbReference>
<evidence type="ECO:0000313" key="6">
    <source>
        <dbReference type="Proteomes" id="UP001596383"/>
    </source>
</evidence>
<dbReference type="InterPro" id="IPR000914">
    <property type="entry name" value="SBP_5_dom"/>
</dbReference>
<gene>
    <name evidence="5" type="ORF">ACFQE6_02735</name>
</gene>
<evidence type="ECO:0000259" key="4">
    <source>
        <dbReference type="Pfam" id="PF00496"/>
    </source>
</evidence>
<dbReference type="InterPro" id="IPR006311">
    <property type="entry name" value="TAT_signal"/>
</dbReference>
<dbReference type="InterPro" id="IPR039424">
    <property type="entry name" value="SBP_5"/>
</dbReference>
<dbReference type="PANTHER" id="PTHR30290:SF9">
    <property type="entry name" value="OLIGOPEPTIDE-BINDING PROTEIN APPA"/>
    <property type="match status" value="1"/>
</dbReference>
<proteinExistence type="inferred from homology"/>
<keyword evidence="2" id="KW-0813">Transport</keyword>
<protein>
    <submittedName>
        <fullName evidence="5">ABC transporter substrate-binding protein</fullName>
    </submittedName>
</protein>
<comment type="caution">
    <text evidence="5">The sequence shown here is derived from an EMBL/GenBank/DDBJ whole genome shotgun (WGS) entry which is preliminary data.</text>
</comment>
<dbReference type="CDD" id="cd00995">
    <property type="entry name" value="PBP2_NikA_DppA_OppA_like"/>
    <property type="match status" value="1"/>
</dbReference>
<dbReference type="RefSeq" id="WP_273737103.1">
    <property type="nucleotide sequence ID" value="NZ_JAQIVI010000035.1"/>
</dbReference>
<dbReference type="PANTHER" id="PTHR30290">
    <property type="entry name" value="PERIPLASMIC BINDING COMPONENT OF ABC TRANSPORTER"/>
    <property type="match status" value="1"/>
</dbReference>
<evidence type="ECO:0000256" key="2">
    <source>
        <dbReference type="ARBA" id="ARBA00022448"/>
    </source>
</evidence>
<dbReference type="PROSITE" id="PS51318">
    <property type="entry name" value="TAT"/>
    <property type="match status" value="1"/>
</dbReference>
<name>A0ABD5SKK6_9EURY</name>